<reference evidence="5 6" key="1">
    <citation type="journal article" date="2013" name="PLoS ONE">
        <title>Cultivation and Complete Genome Sequencing of Gloeobacter kilaueensis sp. nov., from a Lava Cave in Kilauea Caldera, Hawai'i.</title>
        <authorList>
            <person name="Saw J.H."/>
            <person name="Schatz M."/>
            <person name="Brown M.V."/>
            <person name="Kunkel D.D."/>
            <person name="Foster J.S."/>
            <person name="Shick H."/>
            <person name="Christensen S."/>
            <person name="Hou S."/>
            <person name="Wan X."/>
            <person name="Donachie S.P."/>
        </authorList>
    </citation>
    <scope>NUCLEOTIDE SEQUENCE [LARGE SCALE GENOMIC DNA]</scope>
    <source>
        <strain evidence="6">JS</strain>
    </source>
</reference>
<evidence type="ECO:0000259" key="4">
    <source>
        <dbReference type="PROSITE" id="PS51202"/>
    </source>
</evidence>
<dbReference type="SUPFAM" id="SSF81324">
    <property type="entry name" value="Voltage-gated potassium channels"/>
    <property type="match status" value="1"/>
</dbReference>
<dbReference type="SUPFAM" id="SSF51735">
    <property type="entry name" value="NAD(P)-binding Rossmann-fold domains"/>
    <property type="match status" value="1"/>
</dbReference>
<dbReference type="GO" id="GO:0008324">
    <property type="term" value="F:monoatomic cation transmembrane transporter activity"/>
    <property type="evidence" value="ECO:0007669"/>
    <property type="project" value="InterPro"/>
</dbReference>
<dbReference type="eggNOG" id="COG1226">
    <property type="taxonomic scope" value="Bacteria"/>
</dbReference>
<evidence type="ECO:0000256" key="1">
    <source>
        <dbReference type="ARBA" id="ARBA00004651"/>
    </source>
</evidence>
<gene>
    <name evidence="5" type="primary">trkA</name>
    <name evidence="5" type="ORF">GKIL_3978</name>
</gene>
<dbReference type="Pfam" id="PF02254">
    <property type="entry name" value="TrkA_N"/>
    <property type="match status" value="1"/>
</dbReference>
<organism evidence="5 6">
    <name type="scientific">Gloeobacter kilaueensis (strain ATCC BAA-2537 / CCAP 1431/1 / ULC 316 / JS1)</name>
    <dbReference type="NCBI Taxonomy" id="1183438"/>
    <lineage>
        <taxon>Bacteria</taxon>
        <taxon>Bacillati</taxon>
        <taxon>Cyanobacteriota</taxon>
        <taxon>Cyanophyceae</taxon>
        <taxon>Gloeobacterales</taxon>
        <taxon>Gloeobacteraceae</taxon>
        <taxon>Gloeobacter</taxon>
    </lineage>
</organism>
<dbReference type="AlphaFoldDB" id="U5QRE8"/>
<dbReference type="STRING" id="1183438.GKIL_3978"/>
<dbReference type="PROSITE" id="PS51202">
    <property type="entry name" value="RCK_C"/>
    <property type="match status" value="1"/>
</dbReference>
<keyword evidence="2" id="KW-1133">Transmembrane helix</keyword>
<dbReference type="InterPro" id="IPR036721">
    <property type="entry name" value="RCK_C_sf"/>
</dbReference>
<dbReference type="InterPro" id="IPR050721">
    <property type="entry name" value="Trk_Ktr_HKT_K-transport"/>
</dbReference>
<keyword evidence="2" id="KW-0472">Membrane</keyword>
<accession>U5QRE8</accession>
<dbReference type="PANTHER" id="PTHR43833:SF9">
    <property type="entry name" value="POTASSIUM CHANNEL PROTEIN YUGO-RELATED"/>
    <property type="match status" value="1"/>
</dbReference>
<sequence length="345" mass="37226">MNGTAAERLRQFRRRLLNILGIVVALYLIGVTGYVAIEHWSPLDALYMTVSTLSGISDSDAGTLTAPGKIFTIFLILLGVTALGFLINQVVQALGEGYLQEGLQFTRGQRMLSRLQDHFIVCGYGRMGSRICEELAHDHAPFVVVEADPKAASQARAKEYLLVEGDASDDETLIAAGIERSRCVICALPSDADNLFIVLSARNLNAGVRTITRASSEEAAVKLRRGGADEVVSPYTTGARRMAAIALRPGVVDFIETAISGSNRSLFIEEFQIDRPQCPFVGLPLNQTDLRNKSGALIVAIRRADGSLIGNPNGETILASGDMLFCLGTRPQLRILADVLLPIKA</sequence>
<evidence type="ECO:0000259" key="3">
    <source>
        <dbReference type="PROSITE" id="PS51201"/>
    </source>
</evidence>
<dbReference type="Gene3D" id="3.30.70.1450">
    <property type="entry name" value="Regulator of K+ conductance, C-terminal domain"/>
    <property type="match status" value="1"/>
</dbReference>
<dbReference type="PANTHER" id="PTHR43833">
    <property type="entry name" value="POTASSIUM CHANNEL PROTEIN 2-RELATED-RELATED"/>
    <property type="match status" value="1"/>
</dbReference>
<dbReference type="Proteomes" id="UP000017396">
    <property type="component" value="Chromosome"/>
</dbReference>
<dbReference type="InterPro" id="IPR013099">
    <property type="entry name" value="K_chnl_dom"/>
</dbReference>
<feature type="transmembrane region" description="Helical" evidence="2">
    <location>
        <begin position="70"/>
        <end position="91"/>
    </location>
</feature>
<dbReference type="HOGENOM" id="CLU_050982_0_1_3"/>
<dbReference type="Gene3D" id="3.40.50.720">
    <property type="entry name" value="NAD(P)-binding Rossmann-like Domain"/>
    <property type="match status" value="1"/>
</dbReference>
<dbReference type="SUPFAM" id="SSF116726">
    <property type="entry name" value="TrkA C-terminal domain-like"/>
    <property type="match status" value="1"/>
</dbReference>
<feature type="domain" description="RCK C-terminal" evidence="4">
    <location>
        <begin position="256"/>
        <end position="342"/>
    </location>
</feature>
<dbReference type="Pfam" id="PF02080">
    <property type="entry name" value="TrkA_C"/>
    <property type="match status" value="1"/>
</dbReference>
<name>U5QRE8_GLOK1</name>
<evidence type="ECO:0000313" key="6">
    <source>
        <dbReference type="Proteomes" id="UP000017396"/>
    </source>
</evidence>
<proteinExistence type="predicted"/>
<keyword evidence="6" id="KW-1185">Reference proteome</keyword>
<feature type="domain" description="RCK N-terminal" evidence="3">
    <location>
        <begin position="116"/>
        <end position="233"/>
    </location>
</feature>
<dbReference type="RefSeq" id="WP_023175559.1">
    <property type="nucleotide sequence ID" value="NC_022600.1"/>
</dbReference>
<dbReference type="EMBL" id="CP003587">
    <property type="protein sequence ID" value="AGY60224.1"/>
    <property type="molecule type" value="Genomic_DNA"/>
</dbReference>
<evidence type="ECO:0000313" key="5">
    <source>
        <dbReference type="EMBL" id="AGY60224.1"/>
    </source>
</evidence>
<dbReference type="InterPro" id="IPR006037">
    <property type="entry name" value="RCK_C"/>
</dbReference>
<evidence type="ECO:0000256" key="2">
    <source>
        <dbReference type="SAM" id="Phobius"/>
    </source>
</evidence>
<dbReference type="Gene3D" id="1.10.287.70">
    <property type="match status" value="1"/>
</dbReference>
<dbReference type="InterPro" id="IPR003148">
    <property type="entry name" value="RCK_N"/>
</dbReference>
<dbReference type="GO" id="GO:0006813">
    <property type="term" value="P:potassium ion transport"/>
    <property type="evidence" value="ECO:0007669"/>
    <property type="project" value="InterPro"/>
</dbReference>
<keyword evidence="2" id="KW-0812">Transmembrane</keyword>
<dbReference type="eggNOG" id="COG0490">
    <property type="taxonomic scope" value="Bacteria"/>
</dbReference>
<dbReference type="Pfam" id="PF07885">
    <property type="entry name" value="Ion_trans_2"/>
    <property type="match status" value="1"/>
</dbReference>
<feature type="transmembrane region" description="Helical" evidence="2">
    <location>
        <begin position="16"/>
        <end position="37"/>
    </location>
</feature>
<dbReference type="InterPro" id="IPR036291">
    <property type="entry name" value="NAD(P)-bd_dom_sf"/>
</dbReference>
<comment type="subcellular location">
    <subcellularLocation>
        <location evidence="1">Cell membrane</location>
        <topology evidence="1">Multi-pass membrane protein</topology>
    </subcellularLocation>
</comment>
<dbReference type="PROSITE" id="PS51201">
    <property type="entry name" value="RCK_N"/>
    <property type="match status" value="1"/>
</dbReference>
<protein>
    <submittedName>
        <fullName evidence="5">TrkA-N domain protein</fullName>
    </submittedName>
</protein>
<dbReference type="OrthoDB" id="9785285at2"/>
<dbReference type="KEGG" id="glj:GKIL_3978"/>
<dbReference type="GO" id="GO:0005886">
    <property type="term" value="C:plasma membrane"/>
    <property type="evidence" value="ECO:0007669"/>
    <property type="project" value="UniProtKB-SubCell"/>
</dbReference>